<keyword evidence="1" id="KW-0732">Signal</keyword>
<feature type="signal peptide" evidence="1">
    <location>
        <begin position="1"/>
        <end position="24"/>
    </location>
</feature>
<dbReference type="Proteomes" id="UP000824321">
    <property type="component" value="Chromosome"/>
</dbReference>
<organism evidence="2 3">
    <name type="scientific">Qipengyuania gelatinilytica</name>
    <dbReference type="NCBI Taxonomy" id="2867231"/>
    <lineage>
        <taxon>Bacteria</taxon>
        <taxon>Pseudomonadati</taxon>
        <taxon>Pseudomonadota</taxon>
        <taxon>Alphaproteobacteria</taxon>
        <taxon>Sphingomonadales</taxon>
        <taxon>Erythrobacteraceae</taxon>
        <taxon>Qipengyuania</taxon>
    </lineage>
</organism>
<reference evidence="2 3" key="1">
    <citation type="submission" date="2021-08" db="EMBL/GenBank/DDBJ databases">
        <title>Comparative Genomics Analysis of the Genus Qipengyuania Reveals Extensive Genetic Diversity and Metabolic Versatility, Including the Description of Fifteen Novel Species.</title>
        <authorList>
            <person name="Liu Y."/>
        </authorList>
    </citation>
    <scope>NUCLEOTIDE SEQUENCE [LARGE SCALE GENOMIC DNA]</scope>
    <source>
        <strain evidence="2 3">1NDH1</strain>
    </source>
</reference>
<protein>
    <recommendedName>
        <fullName evidence="4">TonB family protein</fullName>
    </recommendedName>
</protein>
<feature type="chain" id="PRO_5045581136" description="TonB family protein" evidence="1">
    <location>
        <begin position="25"/>
        <end position="168"/>
    </location>
</feature>
<evidence type="ECO:0008006" key="4">
    <source>
        <dbReference type="Google" id="ProtNLM"/>
    </source>
</evidence>
<dbReference type="EMBL" id="CP081294">
    <property type="protein sequence ID" value="QZD93935.1"/>
    <property type="molecule type" value="Genomic_DNA"/>
</dbReference>
<evidence type="ECO:0000313" key="2">
    <source>
        <dbReference type="EMBL" id="QZD93935.1"/>
    </source>
</evidence>
<dbReference type="Gene3D" id="3.30.1150.10">
    <property type="match status" value="1"/>
</dbReference>
<evidence type="ECO:0000313" key="3">
    <source>
        <dbReference type="Proteomes" id="UP000824321"/>
    </source>
</evidence>
<dbReference type="SUPFAM" id="SSF74653">
    <property type="entry name" value="TolA/TonB C-terminal domain"/>
    <property type="match status" value="1"/>
</dbReference>
<evidence type="ECO:0000256" key="1">
    <source>
        <dbReference type="SAM" id="SignalP"/>
    </source>
</evidence>
<keyword evidence="3" id="KW-1185">Reference proteome</keyword>
<proteinExistence type="predicted"/>
<accession>A0ABX8ZY34</accession>
<name>A0ABX8ZY34_9SPHN</name>
<sequence>MNKLFAISLATAVSAAILAVPATSQIVVTPSVPVEQAVKKVSRDFDRQINRIADRSNVHTGNGIAIVRFERDEEGDPANARIYRASGDKRIDRVSVRAVSGLRSLDTFPTALGEDQVFQANIIFADNRRSMEELTQELAALEEARLARGPEEREVIALGTYLANTTAQ</sequence>
<gene>
    <name evidence="2" type="ORF">K3136_07360</name>
</gene>
<dbReference type="RefSeq" id="WP_221429701.1">
    <property type="nucleotide sequence ID" value="NZ_CP081294.1"/>
</dbReference>